<sequence>MPRQIYTEAEGWIVDIIQKRFLDQACKFLFANPKSFPDSAPQTGSLSFLRKQEREDLLNLIGSVSLNSSVYSKCSNRVDKPKEYKIQQWSKSNGC</sequence>
<dbReference type="Proteomes" id="UP000012101">
    <property type="component" value="Unassembled WGS sequence"/>
</dbReference>
<dbReference type="AlphaFoldDB" id="M6FJB9"/>
<evidence type="ECO:0000313" key="2">
    <source>
        <dbReference type="Proteomes" id="UP000012101"/>
    </source>
</evidence>
<organism evidence="1 2">
    <name type="scientific">Leptospira weilii str. 2006001855</name>
    <dbReference type="NCBI Taxonomy" id="996804"/>
    <lineage>
        <taxon>Bacteria</taxon>
        <taxon>Pseudomonadati</taxon>
        <taxon>Spirochaetota</taxon>
        <taxon>Spirochaetia</taxon>
        <taxon>Leptospirales</taxon>
        <taxon>Leptospiraceae</taxon>
        <taxon>Leptospira</taxon>
    </lineage>
</organism>
<evidence type="ECO:0000313" key="1">
    <source>
        <dbReference type="EMBL" id="EMM72878.1"/>
    </source>
</evidence>
<gene>
    <name evidence="1" type="ORF">LEP1GSC038_3541</name>
</gene>
<proteinExistence type="predicted"/>
<protein>
    <submittedName>
        <fullName evidence="1">Uncharacterized protein</fullName>
    </submittedName>
</protein>
<name>M6FJB9_9LEPT</name>
<comment type="caution">
    <text evidence="1">The sequence shown here is derived from an EMBL/GenBank/DDBJ whole genome shotgun (WGS) entry which is preliminary data.</text>
</comment>
<accession>M6FJB9</accession>
<dbReference type="EMBL" id="AFJM02000036">
    <property type="protein sequence ID" value="EMM72878.1"/>
    <property type="molecule type" value="Genomic_DNA"/>
</dbReference>
<reference evidence="1 2" key="1">
    <citation type="submission" date="2013-01" db="EMBL/GenBank/DDBJ databases">
        <authorList>
            <person name="Harkins D.M."/>
            <person name="Durkin A.S."/>
            <person name="Brinkac L.M."/>
            <person name="Haft D.H."/>
            <person name="Selengut J.D."/>
            <person name="Sanka R."/>
            <person name="DePew J."/>
            <person name="Purushe J."/>
            <person name="Hospenthal D.R."/>
            <person name="Murray C.K."/>
            <person name="Pimentel G."/>
            <person name="Wasfy M."/>
            <person name="Vinetz J.M."/>
            <person name="Sutton G.G."/>
            <person name="Nierman W.C."/>
            <person name="Fouts D.E."/>
        </authorList>
    </citation>
    <scope>NUCLEOTIDE SEQUENCE [LARGE SCALE GENOMIC DNA]</scope>
    <source>
        <strain evidence="1 2">2006001855</strain>
    </source>
</reference>